<evidence type="ECO:0000313" key="2">
    <source>
        <dbReference type="EMBL" id="URD96994.1"/>
    </source>
</evidence>
<sequence>MERSGTPRTTTATAAALVTTARTTDALLLLLLSAATQALSPTPPLKRKIGVEISVIVDGESGFGWILTDLIAGDRDAIGKTGGLLRFRHVGKSIVVLHLTIGASGLEEYGVMVGWSPYHNSVGSGPKWSSWSSQDQSRGSLSSSCKNFLLASVDSEILTADLENWISGISDDSEFRKPNLDVSFELAELQNIDYAMDGVPFQQLIWMPNALYVSTSVSFEATAHLAIEDFLHTSVKGL</sequence>
<dbReference type="Proteomes" id="UP001055439">
    <property type="component" value="Chromosome 4"/>
</dbReference>
<keyword evidence="3" id="KW-1185">Reference proteome</keyword>
<evidence type="ECO:0000256" key="1">
    <source>
        <dbReference type="SAM" id="SignalP"/>
    </source>
</evidence>
<reference evidence="2" key="1">
    <citation type="submission" date="2022-05" db="EMBL/GenBank/DDBJ databases">
        <title>The Musa troglodytarum L. genome provides insights into the mechanism of non-climacteric behaviour and enrichment of carotenoids.</title>
        <authorList>
            <person name="Wang J."/>
        </authorList>
    </citation>
    <scope>NUCLEOTIDE SEQUENCE</scope>
    <source>
        <tissue evidence="2">Leaf</tissue>
    </source>
</reference>
<dbReference type="PANTHER" id="PTHR35118:SF3">
    <property type="entry name" value="PROTEIN KINASE SUPERFAMILY PROTEIN"/>
    <property type="match status" value="1"/>
</dbReference>
<dbReference type="PANTHER" id="PTHR35118">
    <property type="entry name" value="KINASE FAMILY PROTEIN"/>
    <property type="match status" value="1"/>
</dbReference>
<dbReference type="EMBL" id="CP097506">
    <property type="protein sequence ID" value="URD96994.1"/>
    <property type="molecule type" value="Genomic_DNA"/>
</dbReference>
<protein>
    <submittedName>
        <fullName evidence="2">Ubiquitin-conjugating enzyme</fullName>
    </submittedName>
</protein>
<gene>
    <name evidence="2" type="ORF">MUK42_35947</name>
</gene>
<keyword evidence="1" id="KW-0732">Signal</keyword>
<evidence type="ECO:0000313" key="3">
    <source>
        <dbReference type="Proteomes" id="UP001055439"/>
    </source>
</evidence>
<dbReference type="AlphaFoldDB" id="A0A9E7FIQ1"/>
<proteinExistence type="predicted"/>
<dbReference type="OrthoDB" id="1890226at2759"/>
<accession>A0A9E7FIQ1</accession>
<feature type="chain" id="PRO_5039151541" evidence="1">
    <location>
        <begin position="39"/>
        <end position="238"/>
    </location>
</feature>
<name>A0A9E7FIQ1_9LILI</name>
<organism evidence="2 3">
    <name type="scientific">Musa troglodytarum</name>
    <name type="common">fe'i banana</name>
    <dbReference type="NCBI Taxonomy" id="320322"/>
    <lineage>
        <taxon>Eukaryota</taxon>
        <taxon>Viridiplantae</taxon>
        <taxon>Streptophyta</taxon>
        <taxon>Embryophyta</taxon>
        <taxon>Tracheophyta</taxon>
        <taxon>Spermatophyta</taxon>
        <taxon>Magnoliopsida</taxon>
        <taxon>Liliopsida</taxon>
        <taxon>Zingiberales</taxon>
        <taxon>Musaceae</taxon>
        <taxon>Musa</taxon>
    </lineage>
</organism>
<feature type="signal peptide" evidence="1">
    <location>
        <begin position="1"/>
        <end position="38"/>
    </location>
</feature>